<feature type="domain" description="Response regulatory" evidence="2">
    <location>
        <begin position="5"/>
        <end position="116"/>
    </location>
</feature>
<evidence type="ECO:0000313" key="5">
    <source>
        <dbReference type="Proteomes" id="UP001142592"/>
    </source>
</evidence>
<dbReference type="InterPro" id="IPR001789">
    <property type="entry name" value="Sig_transdc_resp-reg_receiver"/>
</dbReference>
<dbReference type="InterPro" id="IPR007492">
    <property type="entry name" value="LytTR_DNA-bd_dom"/>
</dbReference>
<accession>A0A9X3DE86</accession>
<feature type="modified residue" description="4-aspartylphosphate" evidence="1">
    <location>
        <position position="56"/>
    </location>
</feature>
<keyword evidence="1" id="KW-0597">Phosphoprotein</keyword>
<evidence type="ECO:0000259" key="2">
    <source>
        <dbReference type="PROSITE" id="PS50110"/>
    </source>
</evidence>
<protein>
    <submittedName>
        <fullName evidence="4">LytTR family DNA-binding domain-containing protein</fullName>
    </submittedName>
</protein>
<dbReference type="SMART" id="SM00850">
    <property type="entry name" value="LytTR"/>
    <property type="match status" value="1"/>
</dbReference>
<dbReference type="InterPro" id="IPR011006">
    <property type="entry name" value="CheY-like_superfamily"/>
</dbReference>
<dbReference type="RefSeq" id="WP_202947110.1">
    <property type="nucleotide sequence ID" value="NZ_JAPJUH010000004.1"/>
</dbReference>
<feature type="domain" description="HTH LytTR-type" evidence="3">
    <location>
        <begin position="134"/>
        <end position="206"/>
    </location>
</feature>
<dbReference type="SUPFAM" id="SSF52172">
    <property type="entry name" value="CheY-like"/>
    <property type="match status" value="1"/>
</dbReference>
<dbReference type="PROSITE" id="PS50930">
    <property type="entry name" value="HTH_LYTTR"/>
    <property type="match status" value="1"/>
</dbReference>
<sequence>MMILRCVAIDDEPLALQLIQTYVARFPGLELVQVFEDALSGVEYLKQNSVDLLFVDVNMPDITGVELVRSLVTRPMVIFTTAYRNYAFESYELQAIDYLLKPIDYSRFAAAVERAIDFHKYKNATQEAINDESIYVYAEYKMIKILLRDIAYIESMGDYLKIYLAGSEKPILTLMTMKKVLEKLPETQFARIHRSFIVALGKIKSIHNRKVNLNNAELPIGDAYSSFINQQKGNVG</sequence>
<evidence type="ECO:0000313" key="4">
    <source>
        <dbReference type="EMBL" id="MCX3265687.1"/>
    </source>
</evidence>
<evidence type="ECO:0000259" key="3">
    <source>
        <dbReference type="PROSITE" id="PS50930"/>
    </source>
</evidence>
<name>A0A9X3DE86_9SPHI</name>
<dbReference type="SMART" id="SM00448">
    <property type="entry name" value="REC"/>
    <property type="match status" value="1"/>
</dbReference>
<dbReference type="PANTHER" id="PTHR37299:SF1">
    <property type="entry name" value="STAGE 0 SPORULATION PROTEIN A HOMOLOG"/>
    <property type="match status" value="1"/>
</dbReference>
<keyword evidence="5" id="KW-1185">Reference proteome</keyword>
<proteinExistence type="predicted"/>
<dbReference type="Pfam" id="PF04397">
    <property type="entry name" value="LytTR"/>
    <property type="match status" value="1"/>
</dbReference>
<gene>
    <name evidence="4" type="ORF">OQZ29_13080</name>
</gene>
<dbReference type="AlphaFoldDB" id="A0A9X3DE86"/>
<dbReference type="Gene3D" id="2.40.50.1020">
    <property type="entry name" value="LytTr DNA-binding domain"/>
    <property type="match status" value="1"/>
</dbReference>
<dbReference type="Gene3D" id="3.40.50.2300">
    <property type="match status" value="1"/>
</dbReference>
<dbReference type="GO" id="GO:0000156">
    <property type="term" value="F:phosphorelay response regulator activity"/>
    <property type="evidence" value="ECO:0007669"/>
    <property type="project" value="InterPro"/>
</dbReference>
<dbReference type="PROSITE" id="PS50110">
    <property type="entry name" value="RESPONSE_REGULATORY"/>
    <property type="match status" value="1"/>
</dbReference>
<comment type="caution">
    <text evidence="4">The sequence shown here is derived from an EMBL/GenBank/DDBJ whole genome shotgun (WGS) entry which is preliminary data.</text>
</comment>
<keyword evidence="4" id="KW-0238">DNA-binding</keyword>
<dbReference type="PANTHER" id="PTHR37299">
    <property type="entry name" value="TRANSCRIPTIONAL REGULATOR-RELATED"/>
    <property type="match status" value="1"/>
</dbReference>
<reference evidence="4" key="1">
    <citation type="submission" date="2022-11" db="EMBL/GenBank/DDBJ databases">
        <authorList>
            <person name="Graham C."/>
            <person name="Newman J.D."/>
        </authorList>
    </citation>
    <scope>NUCLEOTIDE SEQUENCE</scope>
    <source>
        <strain evidence="4">DSM 19486</strain>
    </source>
</reference>
<evidence type="ECO:0000256" key="1">
    <source>
        <dbReference type="PROSITE-ProRule" id="PRU00169"/>
    </source>
</evidence>
<dbReference type="InterPro" id="IPR046947">
    <property type="entry name" value="LytR-like"/>
</dbReference>
<organism evidence="4 5">
    <name type="scientific">Pedobacter agri</name>
    <dbReference type="NCBI Taxonomy" id="454586"/>
    <lineage>
        <taxon>Bacteria</taxon>
        <taxon>Pseudomonadati</taxon>
        <taxon>Bacteroidota</taxon>
        <taxon>Sphingobacteriia</taxon>
        <taxon>Sphingobacteriales</taxon>
        <taxon>Sphingobacteriaceae</taxon>
        <taxon>Pedobacter</taxon>
    </lineage>
</organism>
<dbReference type="EMBL" id="JAPJUH010000004">
    <property type="protein sequence ID" value="MCX3265687.1"/>
    <property type="molecule type" value="Genomic_DNA"/>
</dbReference>
<dbReference type="GO" id="GO:0003677">
    <property type="term" value="F:DNA binding"/>
    <property type="evidence" value="ECO:0007669"/>
    <property type="project" value="UniProtKB-KW"/>
</dbReference>
<dbReference type="Pfam" id="PF00072">
    <property type="entry name" value="Response_reg"/>
    <property type="match status" value="1"/>
</dbReference>
<dbReference type="Proteomes" id="UP001142592">
    <property type="component" value="Unassembled WGS sequence"/>
</dbReference>